<evidence type="ECO:0000313" key="21">
    <source>
        <dbReference type="EMBL" id="PZR78765.1"/>
    </source>
</evidence>
<dbReference type="Pfam" id="PF03951">
    <property type="entry name" value="Gln-synt_N"/>
    <property type="match status" value="1"/>
</dbReference>
<evidence type="ECO:0000313" key="23">
    <source>
        <dbReference type="Proteomes" id="UP000606991"/>
    </source>
</evidence>
<comment type="catalytic activity">
    <reaction evidence="10 17">
        <text>L-glutamate + NH4(+) + ATP = L-glutamine + ADP + phosphate + H(+)</text>
        <dbReference type="Rhea" id="RHEA:16169"/>
        <dbReference type="ChEBI" id="CHEBI:15378"/>
        <dbReference type="ChEBI" id="CHEBI:28938"/>
        <dbReference type="ChEBI" id="CHEBI:29985"/>
        <dbReference type="ChEBI" id="CHEBI:30616"/>
        <dbReference type="ChEBI" id="CHEBI:43474"/>
        <dbReference type="ChEBI" id="CHEBI:58359"/>
        <dbReference type="ChEBI" id="CHEBI:456216"/>
        <dbReference type="EC" id="6.3.1.2"/>
    </reaction>
</comment>
<keyword evidence="9 12" id="KW-0067">ATP-binding</keyword>
<feature type="binding site" evidence="11">
    <location>
        <position position="369"/>
    </location>
    <ligand>
        <name>L-glutamate</name>
        <dbReference type="ChEBI" id="CHEBI:29985"/>
    </ligand>
</feature>
<evidence type="ECO:0000256" key="13">
    <source>
        <dbReference type="PIRSR" id="PIRSR604809-3"/>
    </source>
</evidence>
<dbReference type="Gene3D" id="3.10.20.70">
    <property type="entry name" value="Glutamine synthetase, N-terminal domain"/>
    <property type="match status" value="1"/>
</dbReference>
<feature type="binding site" evidence="12">
    <location>
        <begin position="279"/>
        <end position="281"/>
    </location>
    <ligand>
        <name>ATP</name>
        <dbReference type="ChEBI" id="CHEBI:30616"/>
    </ligand>
</feature>
<feature type="binding site" evidence="13">
    <location>
        <position position="140"/>
    </location>
    <ligand>
        <name>Mg(2+)</name>
        <dbReference type="ChEBI" id="CHEBI:18420"/>
        <label>1</label>
    </ligand>
</feature>
<evidence type="ECO:0000256" key="4">
    <source>
        <dbReference type="ARBA" id="ARBA00012937"/>
    </source>
</evidence>
<dbReference type="SUPFAM" id="SSF55931">
    <property type="entry name" value="Glutamine synthetase/guanido kinase"/>
    <property type="match status" value="1"/>
</dbReference>
<feature type="binding site" evidence="12">
    <location>
        <position position="348"/>
    </location>
    <ligand>
        <name>ATP</name>
        <dbReference type="ChEBI" id="CHEBI:30616"/>
    </ligand>
</feature>
<comment type="subunit">
    <text evidence="3">Oligomer of 12 subunits arranged in the form of two hexagons.</text>
</comment>
<reference evidence="21" key="2">
    <citation type="submission" date="2018-05" db="EMBL/GenBank/DDBJ databases">
        <authorList>
            <person name="Ferrari B."/>
        </authorList>
    </citation>
    <scope>NUCLEOTIDE SEQUENCE</scope>
    <source>
        <strain evidence="21">RRmetagenome_bin12</strain>
    </source>
</reference>
<dbReference type="EMBL" id="QHBU01000244">
    <property type="protein sequence ID" value="PZR78765.1"/>
    <property type="molecule type" value="Genomic_DNA"/>
</dbReference>
<dbReference type="FunFam" id="3.30.590.10:FF:000001">
    <property type="entry name" value="Glutamine synthetase"/>
    <property type="match status" value="1"/>
</dbReference>
<gene>
    <name evidence="21" type="primary">glnA</name>
    <name evidence="21" type="ORF">DLM65_12155</name>
    <name evidence="20" type="ORF">JF886_09810</name>
</gene>
<evidence type="ECO:0000313" key="20">
    <source>
        <dbReference type="EMBL" id="MBJ7595139.1"/>
    </source>
</evidence>
<keyword evidence="13" id="KW-0479">Metal-binding</keyword>
<evidence type="ECO:0000259" key="19">
    <source>
        <dbReference type="PROSITE" id="PS51987"/>
    </source>
</evidence>
<dbReference type="Proteomes" id="UP000606991">
    <property type="component" value="Unassembled WGS sequence"/>
</dbReference>
<accession>A0A2W5Z7C2</accession>
<comment type="caution">
    <text evidence="21">The sequence shown here is derived from an EMBL/GenBank/DDBJ whole genome shotgun (WGS) entry which is preliminary data.</text>
</comment>
<feature type="binding site" evidence="11">
    <location>
        <position position="330"/>
    </location>
    <ligand>
        <name>L-glutamate</name>
        <dbReference type="ChEBI" id="CHEBI:29985"/>
    </ligand>
</feature>
<evidence type="ECO:0000256" key="17">
    <source>
        <dbReference type="RuleBase" id="RU004356"/>
    </source>
</evidence>
<comment type="subcellular location">
    <subcellularLocation>
        <location evidence="1">Cytoplasm</location>
    </subcellularLocation>
</comment>
<feature type="domain" description="GS beta-grasp" evidence="18">
    <location>
        <begin position="21"/>
        <end position="105"/>
    </location>
</feature>
<dbReference type="InterPro" id="IPR008147">
    <property type="entry name" value="Gln_synt_N"/>
</dbReference>
<comment type="cofactor">
    <cofactor evidence="13">
        <name>Mg(2+)</name>
        <dbReference type="ChEBI" id="CHEBI:18420"/>
    </cofactor>
    <text evidence="13">Binds 2 Mg(2+) ions per subunit.</text>
</comment>
<dbReference type="Gene3D" id="3.30.590.10">
    <property type="entry name" value="Glutamine synthetase/guanido kinase, catalytic domain"/>
    <property type="match status" value="1"/>
</dbReference>
<dbReference type="GO" id="GO:0004356">
    <property type="term" value="F:glutamine synthetase activity"/>
    <property type="evidence" value="ECO:0007669"/>
    <property type="project" value="UniProtKB-EC"/>
</dbReference>
<dbReference type="SUPFAM" id="SSF54368">
    <property type="entry name" value="Glutamine synthetase, N-terminal domain"/>
    <property type="match status" value="1"/>
</dbReference>
<evidence type="ECO:0000256" key="16">
    <source>
        <dbReference type="RuleBase" id="RU000384"/>
    </source>
</evidence>
<evidence type="ECO:0000256" key="7">
    <source>
        <dbReference type="ARBA" id="ARBA00022598"/>
    </source>
</evidence>
<dbReference type="InterPro" id="IPR036651">
    <property type="entry name" value="Gln_synt_N_sf"/>
</dbReference>
<dbReference type="NCBIfam" id="TIGR00653">
    <property type="entry name" value="GlnA"/>
    <property type="match status" value="1"/>
</dbReference>
<dbReference type="SMART" id="SM01230">
    <property type="entry name" value="Gln-synt_C"/>
    <property type="match status" value="1"/>
</dbReference>
<dbReference type="AlphaFoldDB" id="A0A2W5Z7C2"/>
<dbReference type="EMBL" id="JAEKNS010000100">
    <property type="protein sequence ID" value="MBJ7595139.1"/>
    <property type="molecule type" value="Genomic_DNA"/>
</dbReference>
<dbReference type="Proteomes" id="UP000248724">
    <property type="component" value="Unassembled WGS sequence"/>
</dbReference>
<reference evidence="20 23" key="3">
    <citation type="submission" date="2020-10" db="EMBL/GenBank/DDBJ databases">
        <title>Ca. Dormibacterota MAGs.</title>
        <authorList>
            <person name="Montgomery K."/>
        </authorList>
    </citation>
    <scope>NUCLEOTIDE SEQUENCE [LARGE SCALE GENOMIC DNA]</scope>
    <source>
        <strain evidence="20">SC8812_S17_18</strain>
    </source>
</reference>
<keyword evidence="6" id="KW-0963">Cytoplasm</keyword>
<dbReference type="InterPro" id="IPR027303">
    <property type="entry name" value="Gln_synth_gly_rich_site"/>
</dbReference>
<dbReference type="PROSITE" id="PS00181">
    <property type="entry name" value="GLNA_ATP"/>
    <property type="match status" value="1"/>
</dbReference>
<feature type="binding site" evidence="11">
    <location>
        <position position="336"/>
    </location>
    <ligand>
        <name>L-glutamate</name>
        <dbReference type="ChEBI" id="CHEBI:29985"/>
    </ligand>
</feature>
<keyword evidence="14" id="KW-0597">Phosphoprotein</keyword>
<evidence type="ECO:0000256" key="15">
    <source>
        <dbReference type="PROSITE-ProRule" id="PRU01330"/>
    </source>
</evidence>
<feature type="binding site" evidence="11">
    <location>
        <begin position="272"/>
        <end position="273"/>
    </location>
    <ligand>
        <name>L-glutamate</name>
        <dbReference type="ChEBI" id="CHEBI:29985"/>
    </ligand>
</feature>
<evidence type="ECO:0000256" key="5">
    <source>
        <dbReference type="ARBA" id="ARBA00021364"/>
    </source>
</evidence>
<feature type="domain" description="GS catalytic" evidence="19">
    <location>
        <begin position="113"/>
        <end position="479"/>
    </location>
</feature>
<feature type="binding site" evidence="12">
    <location>
        <position position="215"/>
    </location>
    <ligand>
        <name>ATP</name>
        <dbReference type="ChEBI" id="CHEBI:30616"/>
    </ligand>
</feature>
<feature type="binding site" evidence="13">
    <location>
        <position position="138"/>
    </location>
    <ligand>
        <name>Mg(2+)</name>
        <dbReference type="ChEBI" id="CHEBI:18420"/>
        <label>1</label>
    </ligand>
</feature>
<evidence type="ECO:0000256" key="2">
    <source>
        <dbReference type="ARBA" id="ARBA00009897"/>
    </source>
</evidence>
<dbReference type="GO" id="GO:0019740">
    <property type="term" value="P:nitrogen utilization"/>
    <property type="evidence" value="ECO:0007669"/>
    <property type="project" value="TreeGrafter"/>
</dbReference>
<keyword evidence="8 12" id="KW-0547">Nucleotide-binding</keyword>
<evidence type="ECO:0000256" key="12">
    <source>
        <dbReference type="PIRSR" id="PIRSR604809-2"/>
    </source>
</evidence>
<dbReference type="Pfam" id="PF00120">
    <property type="entry name" value="Gln-synt_C"/>
    <property type="match status" value="1"/>
</dbReference>
<keyword evidence="13" id="KW-0460">Magnesium</keyword>
<accession>A0A934JXK3</accession>
<dbReference type="EC" id="6.3.1.2" evidence="4 17"/>
<dbReference type="GO" id="GO:0006542">
    <property type="term" value="P:glutamine biosynthetic process"/>
    <property type="evidence" value="ECO:0007669"/>
    <property type="project" value="InterPro"/>
</dbReference>
<feature type="binding site" evidence="13">
    <location>
        <position position="220"/>
    </location>
    <ligand>
        <name>Mg(2+)</name>
        <dbReference type="ChEBI" id="CHEBI:18420"/>
        <label>1</label>
    </ligand>
</feature>
<reference evidence="21 22" key="1">
    <citation type="journal article" date="2017" name="Nature">
        <title>Atmospheric trace gases support primary production in Antarctic desert surface soil.</title>
        <authorList>
            <person name="Ji M."/>
            <person name="Greening C."/>
            <person name="Vanwonterghem I."/>
            <person name="Carere C.R."/>
            <person name="Bay S.K."/>
            <person name="Steen J.A."/>
            <person name="Montgomery K."/>
            <person name="Lines T."/>
            <person name="Beardall J."/>
            <person name="van Dorst J."/>
            <person name="Snape I."/>
            <person name="Stott M.B."/>
            <person name="Hugenholtz P."/>
            <person name="Ferrari B.C."/>
        </authorList>
    </citation>
    <scope>NUCLEOTIDE SEQUENCE [LARGE SCALE GENOMIC DNA]</scope>
    <source>
        <strain evidence="21">RRmetagenome_bin12</strain>
    </source>
</reference>
<feature type="binding site" evidence="13">
    <location>
        <position position="367"/>
    </location>
    <ligand>
        <name>Mg(2+)</name>
        <dbReference type="ChEBI" id="CHEBI:18420"/>
        <label>1</label>
    </ligand>
</feature>
<comment type="similarity">
    <text evidence="2 15 16">Belongs to the glutamine synthetase family.</text>
</comment>
<evidence type="ECO:0000256" key="14">
    <source>
        <dbReference type="PIRSR" id="PIRSR604809-50"/>
    </source>
</evidence>
<dbReference type="GO" id="GO:0005524">
    <property type="term" value="F:ATP binding"/>
    <property type="evidence" value="ECO:0007669"/>
    <property type="project" value="UniProtKB-KW"/>
</dbReference>
<dbReference type="InterPro" id="IPR008146">
    <property type="entry name" value="Gln_synth_cat_dom"/>
</dbReference>
<keyword evidence="7 17" id="KW-0436">Ligase</keyword>
<dbReference type="InterPro" id="IPR014746">
    <property type="entry name" value="Gln_synth/guanido_kin_cat_dom"/>
</dbReference>
<dbReference type="GO" id="GO:0016020">
    <property type="term" value="C:membrane"/>
    <property type="evidence" value="ECO:0007669"/>
    <property type="project" value="TreeGrafter"/>
</dbReference>
<feature type="binding site" evidence="13">
    <location>
        <position position="228"/>
    </location>
    <ligand>
        <name>Mg(2+)</name>
        <dbReference type="ChEBI" id="CHEBI:18420"/>
        <label>1</label>
    </ligand>
</feature>
<feature type="modified residue" description="O-AMP-tyrosine" evidence="14">
    <location>
        <position position="407"/>
    </location>
</feature>
<evidence type="ECO:0000259" key="18">
    <source>
        <dbReference type="PROSITE" id="PS51986"/>
    </source>
</evidence>
<feature type="binding site" evidence="11">
    <location>
        <position position="348"/>
    </location>
    <ligand>
        <name>L-glutamate</name>
        <dbReference type="ChEBI" id="CHEBI:29985"/>
    </ligand>
</feature>
<dbReference type="PROSITE" id="PS00180">
    <property type="entry name" value="GLNA_1"/>
    <property type="match status" value="1"/>
</dbReference>
<dbReference type="PROSITE" id="PS51987">
    <property type="entry name" value="GS_CATALYTIC"/>
    <property type="match status" value="1"/>
</dbReference>
<dbReference type="GO" id="GO:0005737">
    <property type="term" value="C:cytoplasm"/>
    <property type="evidence" value="ECO:0007669"/>
    <property type="project" value="UniProtKB-SubCell"/>
</dbReference>
<dbReference type="InterPro" id="IPR004809">
    <property type="entry name" value="Gln_synth_I"/>
</dbReference>
<evidence type="ECO:0000256" key="1">
    <source>
        <dbReference type="ARBA" id="ARBA00004496"/>
    </source>
</evidence>
<organism evidence="21 22">
    <name type="scientific">Candidatus Aeolococcus gillhamiae</name>
    <dbReference type="NCBI Taxonomy" id="3127015"/>
    <lineage>
        <taxon>Bacteria</taxon>
        <taxon>Bacillati</taxon>
        <taxon>Candidatus Dormiibacterota</taxon>
        <taxon>Candidatus Dormibacteria</taxon>
        <taxon>Candidatus Aeolococcales</taxon>
        <taxon>Candidatus Aeolococcaceae</taxon>
        <taxon>Candidatus Aeolococcus</taxon>
    </lineage>
</organism>
<sequence>MSPTAVSSPTPKQVIERAKEVGALMVDFRFTDLPGTWQHFSVPVSELTESVFTDGIGFDGSSIRGFQKIHESDMLLFPDPSRTFLDPILEVPTLVVVCDIADPLTRKPYSRDPRFVARKAEEYLRQSGIAETSYWGPEAEFYIFNSIRYDQNTHEGYYFIDSDEGVWNTGQNGTANLGYRPKLKSGYFPVPPVDKQQDLRSRIVLAMIESGIDIEVHHHEVGTAGQAEIDMRFDTLVTMADKVLQYKYIVKSVCNREGYTATFMPKPLFGDNGSGMHTHQSLWNGDSPLFYDAEGYALLSDTARFYIGGLLKHAPAVLAFAAPTTNSYRRLVPGYEAPIKLAYSARNRSACVRIPTYSDKPAARRLEFRSPDPMCNPYLAFSAMLMAGLDGIQNKIEPPVPVDADLYELEGREAERVRDLPGSLSEVLDALENDQEFLLRGGVFTQDLLDTYIAYKRESEVDPIALRPHPYEFFLYYDA</sequence>
<evidence type="ECO:0000256" key="9">
    <source>
        <dbReference type="ARBA" id="ARBA00022840"/>
    </source>
</evidence>
<evidence type="ECO:0000256" key="11">
    <source>
        <dbReference type="PIRSR" id="PIRSR604809-1"/>
    </source>
</evidence>
<evidence type="ECO:0000256" key="6">
    <source>
        <dbReference type="ARBA" id="ARBA00022490"/>
    </source>
</evidence>
<evidence type="ECO:0000313" key="22">
    <source>
        <dbReference type="Proteomes" id="UP000248724"/>
    </source>
</evidence>
<name>A0A2W5Z7C2_9BACT</name>
<feature type="binding site" evidence="13">
    <location>
        <position position="277"/>
    </location>
    <ligand>
        <name>Mg(2+)</name>
        <dbReference type="ChEBI" id="CHEBI:18420"/>
        <label>1</label>
    </ligand>
</feature>
<dbReference type="PROSITE" id="PS51986">
    <property type="entry name" value="GS_BETA_GRASP"/>
    <property type="match status" value="1"/>
</dbReference>
<dbReference type="GO" id="GO:0046872">
    <property type="term" value="F:metal ion binding"/>
    <property type="evidence" value="ECO:0007669"/>
    <property type="project" value="UniProtKB-KW"/>
</dbReference>
<evidence type="ECO:0000256" key="3">
    <source>
        <dbReference type="ARBA" id="ARBA00011354"/>
    </source>
</evidence>
<dbReference type="PANTHER" id="PTHR43407:SF1">
    <property type="entry name" value="LENGSIN"/>
    <property type="match status" value="1"/>
</dbReference>
<evidence type="ECO:0000256" key="8">
    <source>
        <dbReference type="ARBA" id="ARBA00022741"/>
    </source>
</evidence>
<protein>
    <recommendedName>
        <fullName evidence="5 17">Glutamine synthetase</fullName>
        <ecNumber evidence="4 17">6.3.1.2</ecNumber>
    </recommendedName>
</protein>
<dbReference type="InterPro" id="IPR027302">
    <property type="entry name" value="Gln_synth_N_conserv_site"/>
</dbReference>
<evidence type="ECO:0000256" key="10">
    <source>
        <dbReference type="ARBA" id="ARBA00049436"/>
    </source>
</evidence>
<proteinExistence type="inferred from homology"/>
<dbReference type="PANTHER" id="PTHR43407">
    <property type="entry name" value="GLUTAMINE SYNTHETASE"/>
    <property type="match status" value="1"/>
</dbReference>
<dbReference type="RefSeq" id="WP_337311982.1">
    <property type="nucleotide sequence ID" value="NZ_JAEKNS010000100.1"/>
</dbReference>